<evidence type="ECO:0000313" key="4">
    <source>
        <dbReference type="Proteomes" id="UP000073492"/>
    </source>
</evidence>
<evidence type="ECO:0000256" key="2">
    <source>
        <dbReference type="SAM" id="SignalP"/>
    </source>
</evidence>
<dbReference type="OrthoDB" id="2400485at2759"/>
<feature type="chain" id="PRO_5007297332" description="Cell wall protein" evidence="2">
    <location>
        <begin position="23"/>
        <end position="242"/>
    </location>
</feature>
<name>A0A139ICU8_9PEZI</name>
<organism evidence="3 4">
    <name type="scientific">Pseudocercospora musae</name>
    <dbReference type="NCBI Taxonomy" id="113226"/>
    <lineage>
        <taxon>Eukaryota</taxon>
        <taxon>Fungi</taxon>
        <taxon>Dikarya</taxon>
        <taxon>Ascomycota</taxon>
        <taxon>Pezizomycotina</taxon>
        <taxon>Dothideomycetes</taxon>
        <taxon>Dothideomycetidae</taxon>
        <taxon>Mycosphaerellales</taxon>
        <taxon>Mycosphaerellaceae</taxon>
        <taxon>Pseudocercospora</taxon>
    </lineage>
</organism>
<keyword evidence="2" id="KW-0732">Signal</keyword>
<dbReference type="PANTHER" id="PTHR38123:SF6">
    <property type="entry name" value="CELL WALL SERINE-THREONINE-RICH GALACTOMANNOPROTEIN MP1 (AFU_ORTHOLOGUE AFUA_4G03240)"/>
    <property type="match status" value="1"/>
</dbReference>
<dbReference type="STRING" id="113226.A0A139ICU8"/>
<keyword evidence="4" id="KW-1185">Reference proteome</keyword>
<evidence type="ECO:0000256" key="1">
    <source>
        <dbReference type="SAM" id="MobiDB-lite"/>
    </source>
</evidence>
<dbReference type="Proteomes" id="UP000073492">
    <property type="component" value="Unassembled WGS sequence"/>
</dbReference>
<dbReference type="PANTHER" id="PTHR38123">
    <property type="entry name" value="CELL WALL SERINE-THREONINE-RICH GALACTOMANNOPROTEIN MP1 (AFU_ORTHOLOGUE AFUA_4G03240)"/>
    <property type="match status" value="1"/>
</dbReference>
<dbReference type="Gene3D" id="1.20.1280.140">
    <property type="match status" value="1"/>
</dbReference>
<evidence type="ECO:0000313" key="3">
    <source>
        <dbReference type="EMBL" id="KXT12436.1"/>
    </source>
</evidence>
<feature type="region of interest" description="Disordered" evidence="1">
    <location>
        <begin position="173"/>
        <end position="242"/>
    </location>
</feature>
<gene>
    <name evidence="3" type="ORF">AC579_694</name>
</gene>
<sequence length="242" mass="24618">MKLSLLCFAFGALAATIQTRDAATVAKDVQAVTDAVNDFDTTITSFSGQADAEKVKSKLDAVHSALAQGATDAKASDNLAQDEAITLASPVQDLAKAVQQTLTDLSGKKDALVSAGIAQDVYKKLTEVDAAQQDFVSTVLQKIPPTLAPVATGIIKPAQDKLASVITEFQGAGGASSGSSSGSSSPAPAPAPAIAGDKGPSSAPDSGDCDDSASKPPSRIRRSVSNIFERGTSGLSSKLRRK</sequence>
<dbReference type="AlphaFoldDB" id="A0A139ICU8"/>
<accession>A0A139ICU8</accession>
<feature type="signal peptide" evidence="2">
    <location>
        <begin position="1"/>
        <end position="22"/>
    </location>
</feature>
<evidence type="ECO:0008006" key="5">
    <source>
        <dbReference type="Google" id="ProtNLM"/>
    </source>
</evidence>
<dbReference type="Pfam" id="PF12296">
    <property type="entry name" value="HsbA"/>
    <property type="match status" value="1"/>
</dbReference>
<feature type="compositionally biased region" description="Low complexity" evidence="1">
    <location>
        <begin position="177"/>
        <end position="196"/>
    </location>
</feature>
<dbReference type="GO" id="GO:0005576">
    <property type="term" value="C:extracellular region"/>
    <property type="evidence" value="ECO:0007669"/>
    <property type="project" value="TreeGrafter"/>
</dbReference>
<dbReference type="EMBL" id="LFZO01000151">
    <property type="protein sequence ID" value="KXT12436.1"/>
    <property type="molecule type" value="Genomic_DNA"/>
</dbReference>
<dbReference type="InterPro" id="IPR021054">
    <property type="entry name" value="Cell_wall_mannoprotein_1"/>
</dbReference>
<comment type="caution">
    <text evidence="3">The sequence shown here is derived from an EMBL/GenBank/DDBJ whole genome shotgun (WGS) entry which is preliminary data.</text>
</comment>
<proteinExistence type="predicted"/>
<protein>
    <recommendedName>
        <fullName evidence="5">Cell wall protein</fullName>
    </recommendedName>
</protein>
<reference evidence="3 4" key="1">
    <citation type="submission" date="2015-07" db="EMBL/GenBank/DDBJ databases">
        <title>Comparative genomics of the Sigatoka disease complex on banana suggests a link between parallel evolutionary changes in Pseudocercospora fijiensis and Pseudocercospora eumusae and increased virulence on the banana host.</title>
        <authorList>
            <person name="Chang T.-C."/>
            <person name="Salvucci A."/>
            <person name="Crous P.W."/>
            <person name="Stergiopoulos I."/>
        </authorList>
    </citation>
    <scope>NUCLEOTIDE SEQUENCE [LARGE SCALE GENOMIC DNA]</scope>
    <source>
        <strain evidence="3 4">CBS 116634</strain>
    </source>
</reference>